<dbReference type="GO" id="GO:0016810">
    <property type="term" value="F:hydrolase activity, acting on carbon-nitrogen (but not peptide) bonds"/>
    <property type="evidence" value="ECO:0007669"/>
    <property type="project" value="InterPro"/>
</dbReference>
<dbReference type="Gene3D" id="2.30.40.10">
    <property type="entry name" value="Urease, subunit C, domain 1"/>
    <property type="match status" value="2"/>
</dbReference>
<keyword evidence="5" id="KW-1185">Reference proteome</keyword>
<protein>
    <submittedName>
        <fullName evidence="4">Amidohydrolase family protein</fullName>
    </submittedName>
</protein>
<dbReference type="Gene3D" id="3.40.50.10910">
    <property type="entry name" value="Amidohydrolase"/>
    <property type="match status" value="1"/>
</dbReference>
<dbReference type="Proteomes" id="UP000594459">
    <property type="component" value="Chromosome"/>
</dbReference>
<feature type="chain" id="PRO_5032543422" evidence="2">
    <location>
        <begin position="22"/>
        <end position="487"/>
    </location>
</feature>
<organism evidence="4 5">
    <name type="scientific">Qipengyuania soli</name>
    <dbReference type="NCBI Taxonomy" id="2782568"/>
    <lineage>
        <taxon>Bacteria</taxon>
        <taxon>Pseudomonadati</taxon>
        <taxon>Pseudomonadota</taxon>
        <taxon>Alphaproteobacteria</taxon>
        <taxon>Sphingomonadales</taxon>
        <taxon>Erythrobacteraceae</taxon>
        <taxon>Qipengyuania</taxon>
    </lineage>
</organism>
<evidence type="ECO:0000256" key="1">
    <source>
        <dbReference type="SAM" id="MobiDB-lite"/>
    </source>
</evidence>
<sequence>MRCLLLPVLASLLGLASPASAGDGDKIAFLNVDVVDVASGQIIDGRTVLVEDGLIASIGDKDTALPPDARRIDATGKFLAPGLADMHTHTWYEDVQLPLDLAFGVTTIREMWGTQSTLDARKKIESGEMLGPRIVTAGAIVDGDPPIWPGSAVLADPLKARELVAEQKAAGYDFIKTYDELSPEAFAALVEAAREAGMPIAGHIPLAVPIADAAKAGMKSFEHIGAKYESEILRPEIDRKMMNWRSERFDLGAQLLAGTLSLDAIYDWDKVRSFARTMVAAGVAATPTLAVDFGFLQTASEKEARLQRPSSRFSSEKMRANWREDRWMKELGWDDITIARLAAFLAGTQRIAAILYEEGVLILAGTDTGNPFMVHGYSIHEELEELRDAGLGNLGAIRAATINPAKFLGEEGQWGEVRLGARADLVLLAANPLDDVSNYYRIDGVVARGHWLDASEIARMREDGRKAYAAIPPDPPAEEAPKEEAKD</sequence>
<reference evidence="4 5" key="1">
    <citation type="submission" date="2020-11" db="EMBL/GenBank/DDBJ databases">
        <title>The genome sequence of Erythrobacter sp. 6D36.</title>
        <authorList>
            <person name="Liu Y."/>
        </authorList>
    </citation>
    <scope>NUCLEOTIDE SEQUENCE [LARGE SCALE GENOMIC DNA]</scope>
    <source>
        <strain evidence="4 5">6D36</strain>
    </source>
</reference>
<dbReference type="InterPro" id="IPR011059">
    <property type="entry name" value="Metal-dep_hydrolase_composite"/>
</dbReference>
<dbReference type="KEGG" id="qso:IRL76_08330"/>
<feature type="region of interest" description="Disordered" evidence="1">
    <location>
        <begin position="465"/>
        <end position="487"/>
    </location>
</feature>
<dbReference type="InterPro" id="IPR032466">
    <property type="entry name" value="Metal_Hydrolase"/>
</dbReference>
<dbReference type="PANTHER" id="PTHR43135">
    <property type="entry name" value="ALPHA-D-RIBOSE 1-METHYLPHOSPHONATE 5-TRIPHOSPHATE DIPHOSPHATASE"/>
    <property type="match status" value="1"/>
</dbReference>
<dbReference type="Pfam" id="PF01979">
    <property type="entry name" value="Amidohydro_1"/>
    <property type="match status" value="1"/>
</dbReference>
<keyword evidence="2" id="KW-0732">Signal</keyword>
<keyword evidence="4" id="KW-0378">Hydrolase</keyword>
<dbReference type="SUPFAM" id="SSF51338">
    <property type="entry name" value="Composite domain of metallo-dependent hydrolases"/>
    <property type="match status" value="1"/>
</dbReference>
<evidence type="ECO:0000313" key="5">
    <source>
        <dbReference type="Proteomes" id="UP000594459"/>
    </source>
</evidence>
<dbReference type="Gene3D" id="1.20.58.520">
    <property type="entry name" value="Amidohydrolase"/>
    <property type="match status" value="1"/>
</dbReference>
<gene>
    <name evidence="4" type="ORF">IRL76_08330</name>
</gene>
<dbReference type="RefSeq" id="WP_200980918.1">
    <property type="nucleotide sequence ID" value="NZ_CP064654.1"/>
</dbReference>
<dbReference type="InterPro" id="IPR006680">
    <property type="entry name" value="Amidohydro-rel"/>
</dbReference>
<feature type="domain" description="Amidohydrolase-related" evidence="3">
    <location>
        <begin position="104"/>
        <end position="451"/>
    </location>
</feature>
<evidence type="ECO:0000259" key="3">
    <source>
        <dbReference type="Pfam" id="PF01979"/>
    </source>
</evidence>
<dbReference type="EMBL" id="CP064654">
    <property type="protein sequence ID" value="QPC97907.1"/>
    <property type="molecule type" value="Genomic_DNA"/>
</dbReference>
<proteinExistence type="predicted"/>
<accession>A0A7S8ITY9</accession>
<dbReference type="InterPro" id="IPR051781">
    <property type="entry name" value="Metallo-dep_Hydrolase"/>
</dbReference>
<evidence type="ECO:0000313" key="4">
    <source>
        <dbReference type="EMBL" id="QPC97907.1"/>
    </source>
</evidence>
<feature type="signal peptide" evidence="2">
    <location>
        <begin position="1"/>
        <end position="21"/>
    </location>
</feature>
<dbReference type="SUPFAM" id="SSF51556">
    <property type="entry name" value="Metallo-dependent hydrolases"/>
    <property type="match status" value="1"/>
</dbReference>
<dbReference type="PANTHER" id="PTHR43135:SF3">
    <property type="entry name" value="ALPHA-D-RIBOSE 1-METHYLPHOSPHONATE 5-TRIPHOSPHATE DIPHOSPHATASE"/>
    <property type="match status" value="1"/>
</dbReference>
<name>A0A7S8ITY9_9SPHN</name>
<dbReference type="Gene3D" id="3.30.110.90">
    <property type="entry name" value="Amidohydrolase"/>
    <property type="match status" value="2"/>
</dbReference>
<evidence type="ECO:0000256" key="2">
    <source>
        <dbReference type="SAM" id="SignalP"/>
    </source>
</evidence>
<dbReference type="AlphaFoldDB" id="A0A7S8ITY9"/>